<organism evidence="1 2">
    <name type="scientific">Tagetes erecta</name>
    <name type="common">African marigold</name>
    <dbReference type="NCBI Taxonomy" id="13708"/>
    <lineage>
        <taxon>Eukaryota</taxon>
        <taxon>Viridiplantae</taxon>
        <taxon>Streptophyta</taxon>
        <taxon>Embryophyta</taxon>
        <taxon>Tracheophyta</taxon>
        <taxon>Spermatophyta</taxon>
        <taxon>Magnoliopsida</taxon>
        <taxon>eudicotyledons</taxon>
        <taxon>Gunneridae</taxon>
        <taxon>Pentapetalae</taxon>
        <taxon>asterids</taxon>
        <taxon>campanulids</taxon>
        <taxon>Asterales</taxon>
        <taxon>Asteraceae</taxon>
        <taxon>Asteroideae</taxon>
        <taxon>Heliantheae alliance</taxon>
        <taxon>Tageteae</taxon>
        <taxon>Tagetes</taxon>
    </lineage>
</organism>
<dbReference type="AlphaFoldDB" id="A0AAD8JZH8"/>
<comment type="caution">
    <text evidence="1">The sequence shown here is derived from an EMBL/GenBank/DDBJ whole genome shotgun (WGS) entry which is preliminary data.</text>
</comment>
<evidence type="ECO:0000313" key="2">
    <source>
        <dbReference type="Proteomes" id="UP001229421"/>
    </source>
</evidence>
<accession>A0AAD8JZH8</accession>
<keyword evidence="2" id="KW-1185">Reference proteome</keyword>
<dbReference type="Proteomes" id="UP001229421">
    <property type="component" value="Unassembled WGS sequence"/>
</dbReference>
<reference evidence="1" key="1">
    <citation type="journal article" date="2023" name="bioRxiv">
        <title>Improved chromosome-level genome assembly for marigold (Tagetes erecta).</title>
        <authorList>
            <person name="Jiang F."/>
            <person name="Yuan L."/>
            <person name="Wang S."/>
            <person name="Wang H."/>
            <person name="Xu D."/>
            <person name="Wang A."/>
            <person name="Fan W."/>
        </authorList>
    </citation>
    <scope>NUCLEOTIDE SEQUENCE</scope>
    <source>
        <strain evidence="1">WSJ</strain>
        <tissue evidence="1">Leaf</tissue>
    </source>
</reference>
<gene>
    <name evidence="1" type="ORF">QVD17_33458</name>
</gene>
<sequence>MTVAKDFENEAHAGIRDDSKAYIDSMVFVTSSWKEGSTYDLNKQEPCMLPNDGSLVTVFSGGNDEFDFVSDFLTIAPQFGA</sequence>
<dbReference type="EMBL" id="JAUHHV010000009">
    <property type="protein sequence ID" value="KAK1412311.1"/>
    <property type="molecule type" value="Genomic_DNA"/>
</dbReference>
<protein>
    <submittedName>
        <fullName evidence="1">Uncharacterized protein</fullName>
    </submittedName>
</protein>
<evidence type="ECO:0000313" key="1">
    <source>
        <dbReference type="EMBL" id="KAK1412311.1"/>
    </source>
</evidence>
<proteinExistence type="predicted"/>
<name>A0AAD8JZH8_TARER</name>